<sequence length="91" mass="10584">MPMRWQDLPLDHIEEYGPEDLRALTKKAISTIKGHPVRIAKKNVIVPEYFGWFVDVIPNDKVILVFRKNKKDVELKIDNTMLVQILTIGLE</sequence>
<proteinExistence type="predicted"/>
<comment type="caution">
    <text evidence="1">The sequence shown here is derived from an EMBL/GenBank/DDBJ whole genome shotgun (WGS) entry which is preliminary data.</text>
</comment>
<gene>
    <name evidence="1" type="ORF">COX44_01260</name>
</gene>
<dbReference type="EMBL" id="PCRH01000027">
    <property type="protein sequence ID" value="PIP17192.1"/>
    <property type="molecule type" value="Genomic_DNA"/>
</dbReference>
<name>A0A2G9YDD1_9BACT</name>
<reference evidence="1 2" key="1">
    <citation type="submission" date="2017-09" db="EMBL/GenBank/DDBJ databases">
        <title>Depth-based differentiation of microbial function through sediment-hosted aquifers and enrichment of novel symbionts in the deep terrestrial subsurface.</title>
        <authorList>
            <person name="Probst A.J."/>
            <person name="Ladd B."/>
            <person name="Jarett J.K."/>
            <person name="Geller-Mcgrath D.E."/>
            <person name="Sieber C.M."/>
            <person name="Emerson J.B."/>
            <person name="Anantharaman K."/>
            <person name="Thomas B.C."/>
            <person name="Malmstrom R."/>
            <person name="Stieglmeier M."/>
            <person name="Klingl A."/>
            <person name="Woyke T."/>
            <person name="Ryan C.M."/>
            <person name="Banfield J.F."/>
        </authorList>
    </citation>
    <scope>NUCLEOTIDE SEQUENCE [LARGE SCALE GENOMIC DNA]</scope>
    <source>
        <strain evidence="1">CG23_combo_of_CG06-09_8_20_14_all_37_13</strain>
    </source>
</reference>
<protein>
    <submittedName>
        <fullName evidence="1">Uncharacterized protein</fullName>
    </submittedName>
</protein>
<evidence type="ECO:0000313" key="2">
    <source>
        <dbReference type="Proteomes" id="UP000231480"/>
    </source>
</evidence>
<evidence type="ECO:0000313" key="1">
    <source>
        <dbReference type="EMBL" id="PIP17192.1"/>
    </source>
</evidence>
<dbReference type="AlphaFoldDB" id="A0A2G9YDD1"/>
<dbReference type="Proteomes" id="UP000231480">
    <property type="component" value="Unassembled WGS sequence"/>
</dbReference>
<accession>A0A2G9YDD1</accession>
<organism evidence="1 2">
    <name type="scientific">Candidatus Portnoybacteria bacterium CG23_combo_of_CG06-09_8_20_14_all_37_13</name>
    <dbReference type="NCBI Taxonomy" id="1974819"/>
    <lineage>
        <taxon>Bacteria</taxon>
        <taxon>Candidatus Portnoyibacteriota</taxon>
    </lineage>
</organism>